<dbReference type="InterPro" id="IPR019546">
    <property type="entry name" value="TAT_signal_bac_arc"/>
</dbReference>
<dbReference type="RefSeq" id="WP_189568116.1">
    <property type="nucleotide sequence ID" value="NZ_BMXI01000003.1"/>
</dbReference>
<keyword evidence="2" id="KW-1185">Reference proteome</keyword>
<dbReference type="Pfam" id="PF07394">
    <property type="entry name" value="DUF1501"/>
    <property type="match status" value="1"/>
</dbReference>
<organism evidence="1 2">
    <name type="scientific">Roseibacillus persicicus</name>
    <dbReference type="NCBI Taxonomy" id="454148"/>
    <lineage>
        <taxon>Bacteria</taxon>
        <taxon>Pseudomonadati</taxon>
        <taxon>Verrucomicrobiota</taxon>
        <taxon>Verrucomicrobiia</taxon>
        <taxon>Verrucomicrobiales</taxon>
        <taxon>Verrucomicrobiaceae</taxon>
        <taxon>Roseibacillus</taxon>
    </lineage>
</organism>
<dbReference type="InterPro" id="IPR006311">
    <property type="entry name" value="TAT_signal"/>
</dbReference>
<dbReference type="PANTHER" id="PTHR43737:SF1">
    <property type="entry name" value="DUF1501 DOMAIN-CONTAINING PROTEIN"/>
    <property type="match status" value="1"/>
</dbReference>
<reference evidence="1" key="2">
    <citation type="submission" date="2020-09" db="EMBL/GenBank/DDBJ databases">
        <authorList>
            <person name="Sun Q."/>
            <person name="Kim S."/>
        </authorList>
    </citation>
    <scope>NUCLEOTIDE SEQUENCE</scope>
    <source>
        <strain evidence="1">KCTC 12988</strain>
    </source>
</reference>
<accession>A0A918TJ01</accession>
<dbReference type="AlphaFoldDB" id="A0A918TJ01"/>
<evidence type="ECO:0000313" key="1">
    <source>
        <dbReference type="EMBL" id="GHC47141.1"/>
    </source>
</evidence>
<gene>
    <name evidence="1" type="ORF">GCM10007100_11120</name>
</gene>
<dbReference type="Proteomes" id="UP000644507">
    <property type="component" value="Unassembled WGS sequence"/>
</dbReference>
<sequence>MKHLQASPHFSRRSFLRSGGAAAAAMGFGGHAFARMGPKPELVPHFAPRAKNVIMIFLSGGVSHVDSFDPKPDLDKLEGKYLPSPWEASRKGKNGTLTTDLFPEVSNCIDDITLIRSMHGDHNNHTAATLGMHTGSVTSPRPSLGSWISYALGTSNPNLPGHIVLSKEPSYAGSLAWDSNFLPASHQGVHARPGVEPIRNLKPIRGATQPALLNMLAGLNASHAATRPDNDLLARQQSFETAASMELAAPTIFDFARESQATKELYGLTNSATETFAWQCLAARRLVESGVRFVELFDTGSHNNWDGAHGNILSHQPLANAIDRPIAGLLKDLKQRGLLDETLVIWCSEFGRTPRAEGSKGRNHHSKAFTTWLAGGGTKRGYVHGATDESGSKVIEGHVHTHDFHATILHALGLDHKRLTYRHNGRDFRLTDVAGNVAHEVFA</sequence>
<dbReference type="SUPFAM" id="SSF53649">
    <property type="entry name" value="Alkaline phosphatase-like"/>
    <property type="match status" value="1"/>
</dbReference>
<name>A0A918TJ01_9BACT</name>
<evidence type="ECO:0000313" key="2">
    <source>
        <dbReference type="Proteomes" id="UP000644507"/>
    </source>
</evidence>
<proteinExistence type="predicted"/>
<dbReference type="PROSITE" id="PS51318">
    <property type="entry name" value="TAT"/>
    <property type="match status" value="1"/>
</dbReference>
<reference evidence="1" key="1">
    <citation type="journal article" date="2014" name="Int. J. Syst. Evol. Microbiol.">
        <title>Complete genome sequence of Corynebacterium casei LMG S-19264T (=DSM 44701T), isolated from a smear-ripened cheese.</title>
        <authorList>
            <consortium name="US DOE Joint Genome Institute (JGI-PGF)"/>
            <person name="Walter F."/>
            <person name="Albersmeier A."/>
            <person name="Kalinowski J."/>
            <person name="Ruckert C."/>
        </authorList>
    </citation>
    <scope>NUCLEOTIDE SEQUENCE</scope>
    <source>
        <strain evidence="1">KCTC 12988</strain>
    </source>
</reference>
<dbReference type="InterPro" id="IPR010869">
    <property type="entry name" value="DUF1501"/>
</dbReference>
<dbReference type="EMBL" id="BMXI01000003">
    <property type="protein sequence ID" value="GHC47141.1"/>
    <property type="molecule type" value="Genomic_DNA"/>
</dbReference>
<dbReference type="Gene3D" id="3.40.720.10">
    <property type="entry name" value="Alkaline Phosphatase, subunit A"/>
    <property type="match status" value="1"/>
</dbReference>
<dbReference type="NCBIfam" id="TIGR01409">
    <property type="entry name" value="TAT_signal_seq"/>
    <property type="match status" value="1"/>
</dbReference>
<dbReference type="InterPro" id="IPR017850">
    <property type="entry name" value="Alkaline_phosphatase_core_sf"/>
</dbReference>
<comment type="caution">
    <text evidence="1">The sequence shown here is derived from an EMBL/GenBank/DDBJ whole genome shotgun (WGS) entry which is preliminary data.</text>
</comment>
<dbReference type="PANTHER" id="PTHR43737">
    <property type="entry name" value="BLL7424 PROTEIN"/>
    <property type="match status" value="1"/>
</dbReference>
<protein>
    <submittedName>
        <fullName evidence="1">Sulfatase</fullName>
    </submittedName>
</protein>